<dbReference type="OrthoDB" id="191037at2759"/>
<accession>A0A4C1WSD7</accession>
<reference evidence="2 3" key="1">
    <citation type="journal article" date="2019" name="Commun. Biol.">
        <title>The bagworm genome reveals a unique fibroin gene that provides high tensile strength.</title>
        <authorList>
            <person name="Kono N."/>
            <person name="Nakamura H."/>
            <person name="Ohtoshi R."/>
            <person name="Tomita M."/>
            <person name="Numata K."/>
            <person name="Arakawa K."/>
        </authorList>
    </citation>
    <scope>NUCLEOTIDE SEQUENCE [LARGE SCALE GENOMIC DNA]</scope>
</reference>
<keyword evidence="3" id="KW-1185">Reference proteome</keyword>
<protein>
    <recommendedName>
        <fullName evidence="1">CHK kinase-like domain-containing protein</fullName>
    </recommendedName>
</protein>
<proteinExistence type="predicted"/>
<dbReference type="STRING" id="151549.A0A4C1WSD7"/>
<dbReference type="AlphaFoldDB" id="A0A4C1WSD7"/>
<dbReference type="EMBL" id="BGZK01000615">
    <property type="protein sequence ID" value="GBP53045.1"/>
    <property type="molecule type" value="Genomic_DNA"/>
</dbReference>
<organism evidence="2 3">
    <name type="scientific">Eumeta variegata</name>
    <name type="common">Bagworm moth</name>
    <name type="synonym">Eumeta japonica</name>
    <dbReference type="NCBI Taxonomy" id="151549"/>
    <lineage>
        <taxon>Eukaryota</taxon>
        <taxon>Metazoa</taxon>
        <taxon>Ecdysozoa</taxon>
        <taxon>Arthropoda</taxon>
        <taxon>Hexapoda</taxon>
        <taxon>Insecta</taxon>
        <taxon>Pterygota</taxon>
        <taxon>Neoptera</taxon>
        <taxon>Endopterygota</taxon>
        <taxon>Lepidoptera</taxon>
        <taxon>Glossata</taxon>
        <taxon>Ditrysia</taxon>
        <taxon>Tineoidea</taxon>
        <taxon>Psychidae</taxon>
        <taxon>Oiketicinae</taxon>
        <taxon>Eumeta</taxon>
    </lineage>
</organism>
<name>A0A4C1WSD7_EUMVA</name>
<feature type="domain" description="CHK kinase-like" evidence="1">
    <location>
        <begin position="152"/>
        <end position="338"/>
    </location>
</feature>
<comment type="caution">
    <text evidence="2">The sequence shown here is derived from an EMBL/GenBank/DDBJ whole genome shotgun (WGS) entry which is preliminary data.</text>
</comment>
<evidence type="ECO:0000259" key="1">
    <source>
        <dbReference type="SMART" id="SM00587"/>
    </source>
</evidence>
<dbReference type="SUPFAM" id="SSF56112">
    <property type="entry name" value="Protein kinase-like (PK-like)"/>
    <property type="match status" value="1"/>
</dbReference>
<sequence length="426" mass="49275">MSIVETGERDYVQFDVGTDVVVKTANEVELTPPVEKSLSMIIKNHGFVDAVVERKTISNRGGNYLGVLYEVNVRDRMTNGRSELNLFVKCIIPEDKMTMLSVRNVYAKEAYAYHELSKVYEELQSAADVPESERYHFVKCYGIVDERGSEAVILENMSKLGFSTCDRMACMSVRFAELSVMELAKFHALSYVLEKLKPEYFERVIRPTKTPLQFNDDWRTFLRSVSQNTLQIFESITIKEKIVKFIENMLAKMPSLFDASERSVLCHGDYRANNILIKEEDGDIVEVVPVDYQLTHLGNALNDFIYLVFGASDQNFRSAHLHSLKNLYRDTMDHFLRYFDIDLETLYPKEVFEQNFKERLVYGLMIGINFLPIILAPEGDVPDFGETNFSDIKITSSDVSKKEYEVWWKISYSGILMKLERDRRII</sequence>
<dbReference type="PANTHER" id="PTHR11012:SF30">
    <property type="entry name" value="PROTEIN KINASE-LIKE DOMAIN-CONTAINING"/>
    <property type="match status" value="1"/>
</dbReference>
<evidence type="ECO:0000313" key="3">
    <source>
        <dbReference type="Proteomes" id="UP000299102"/>
    </source>
</evidence>
<dbReference type="InterPro" id="IPR011009">
    <property type="entry name" value="Kinase-like_dom_sf"/>
</dbReference>
<dbReference type="Proteomes" id="UP000299102">
    <property type="component" value="Unassembled WGS sequence"/>
</dbReference>
<dbReference type="SMART" id="SM00587">
    <property type="entry name" value="CHK"/>
    <property type="match status" value="1"/>
</dbReference>
<dbReference type="Pfam" id="PF02958">
    <property type="entry name" value="EcKL"/>
    <property type="match status" value="1"/>
</dbReference>
<dbReference type="PANTHER" id="PTHR11012">
    <property type="entry name" value="PROTEIN KINASE-LIKE DOMAIN-CONTAINING"/>
    <property type="match status" value="1"/>
</dbReference>
<evidence type="ECO:0000313" key="2">
    <source>
        <dbReference type="EMBL" id="GBP53045.1"/>
    </source>
</evidence>
<dbReference type="Gene3D" id="3.90.1200.10">
    <property type="match status" value="1"/>
</dbReference>
<dbReference type="InterPro" id="IPR004119">
    <property type="entry name" value="EcKL"/>
</dbReference>
<gene>
    <name evidence="2" type="ORF">EVAR_43330_1</name>
</gene>
<dbReference type="InterPro" id="IPR015897">
    <property type="entry name" value="CHK_kinase-like"/>
</dbReference>